<proteinExistence type="predicted"/>
<evidence type="ECO:0000256" key="3">
    <source>
        <dbReference type="ARBA" id="ARBA00022777"/>
    </source>
</evidence>
<protein>
    <submittedName>
        <fullName evidence="5">Protein kinase domain-containing protein</fullName>
    </submittedName>
</protein>
<dbReference type="WBParaSite" id="GPUH_0000230101-mRNA-1">
    <property type="protein sequence ID" value="GPUH_0000230101-mRNA-1"/>
    <property type="gene ID" value="GPUH_0000230101"/>
</dbReference>
<dbReference type="Gene3D" id="1.10.510.10">
    <property type="entry name" value="Transferase(Phosphotransferase) domain 1"/>
    <property type="match status" value="1"/>
</dbReference>
<dbReference type="GO" id="GO:0004708">
    <property type="term" value="F:MAP kinase kinase activity"/>
    <property type="evidence" value="ECO:0007669"/>
    <property type="project" value="TreeGrafter"/>
</dbReference>
<dbReference type="GO" id="GO:0051403">
    <property type="term" value="P:stress-activated MAPK cascade"/>
    <property type="evidence" value="ECO:0007669"/>
    <property type="project" value="TreeGrafter"/>
</dbReference>
<organism evidence="5">
    <name type="scientific">Gongylonema pulchrum</name>
    <dbReference type="NCBI Taxonomy" id="637853"/>
    <lineage>
        <taxon>Eukaryota</taxon>
        <taxon>Metazoa</taxon>
        <taxon>Ecdysozoa</taxon>
        <taxon>Nematoda</taxon>
        <taxon>Chromadorea</taxon>
        <taxon>Rhabditida</taxon>
        <taxon>Spirurina</taxon>
        <taxon>Spiruromorpha</taxon>
        <taxon>Spiruroidea</taxon>
        <taxon>Gongylonematidae</taxon>
        <taxon>Gongylonema</taxon>
    </lineage>
</organism>
<keyword evidence="4" id="KW-0067">ATP-binding</keyword>
<evidence type="ECO:0000256" key="4">
    <source>
        <dbReference type="ARBA" id="ARBA00022840"/>
    </source>
</evidence>
<dbReference type="AlphaFoldDB" id="A0A183D0Q5"/>
<dbReference type="SUPFAM" id="SSF56112">
    <property type="entry name" value="Protein kinase-like (PK-like)"/>
    <property type="match status" value="1"/>
</dbReference>
<dbReference type="GO" id="GO:0005524">
    <property type="term" value="F:ATP binding"/>
    <property type="evidence" value="ECO:0007669"/>
    <property type="project" value="UniProtKB-KW"/>
</dbReference>
<name>A0A183D0Q5_9BILA</name>
<keyword evidence="2" id="KW-0547">Nucleotide-binding</keyword>
<accession>A0A183D0Q5</accession>
<sequence length="114" mass="13050">LHPYSKWKTPFEQLKQVVHEPAPRLSPTLGFSDNFQDFVAQCLTKDYNDRPKYPDLLAHKFLNDARNDRRFSMGAFVQQILGITEREQGSTLYNFSVETPVSSSSGHDSQQSLT</sequence>
<reference evidence="5" key="1">
    <citation type="submission" date="2016-06" db="UniProtKB">
        <authorList>
            <consortium name="WormBaseParasite"/>
        </authorList>
    </citation>
    <scope>IDENTIFICATION</scope>
</reference>
<keyword evidence="1" id="KW-0808">Transferase</keyword>
<keyword evidence="3" id="KW-0418">Kinase</keyword>
<dbReference type="InterPro" id="IPR011009">
    <property type="entry name" value="Kinase-like_dom_sf"/>
</dbReference>
<dbReference type="PANTHER" id="PTHR48013:SF28">
    <property type="entry name" value="DUAL SPECIFICITY MITOGEN-ACTIVATED PROTEIN KINASE KINASE SEK-1"/>
    <property type="match status" value="1"/>
</dbReference>
<dbReference type="PANTHER" id="PTHR48013">
    <property type="entry name" value="DUAL SPECIFICITY MITOGEN-ACTIVATED PROTEIN KINASE KINASE 5-RELATED"/>
    <property type="match status" value="1"/>
</dbReference>
<evidence type="ECO:0000256" key="1">
    <source>
        <dbReference type="ARBA" id="ARBA00022679"/>
    </source>
</evidence>
<evidence type="ECO:0000256" key="2">
    <source>
        <dbReference type="ARBA" id="ARBA00022741"/>
    </source>
</evidence>
<evidence type="ECO:0000313" key="5">
    <source>
        <dbReference type="WBParaSite" id="GPUH_0000230101-mRNA-1"/>
    </source>
</evidence>